<dbReference type="InterPro" id="IPR000569">
    <property type="entry name" value="HECT_dom"/>
</dbReference>
<dbReference type="Gene3D" id="3.90.1750.10">
    <property type="entry name" value="Hect, E3 ligase catalytic domains"/>
    <property type="match status" value="1"/>
</dbReference>
<feature type="compositionally biased region" description="Low complexity" evidence="3">
    <location>
        <begin position="930"/>
        <end position="952"/>
    </location>
</feature>
<keyword evidence="5" id="KW-0418">Kinase</keyword>
<dbReference type="PANTHER" id="PTHR46654:SF1">
    <property type="entry name" value="E3 UBIQUITIN-PROTEIN LIGASE HECTD3"/>
    <property type="match status" value="1"/>
</dbReference>
<evidence type="ECO:0000256" key="1">
    <source>
        <dbReference type="ARBA" id="ARBA00022786"/>
    </source>
</evidence>
<dbReference type="GO" id="GO:0016301">
    <property type="term" value="F:kinase activity"/>
    <property type="evidence" value="ECO:0007669"/>
    <property type="project" value="UniProtKB-KW"/>
</dbReference>
<dbReference type="Gene3D" id="3.30.2160.10">
    <property type="entry name" value="Hect, E3 ligase catalytic domain"/>
    <property type="match status" value="1"/>
</dbReference>
<dbReference type="RefSeq" id="XP_013759522.1">
    <property type="nucleotide sequence ID" value="XM_013904068.1"/>
</dbReference>
<protein>
    <submittedName>
        <fullName evidence="5">CMGC/CK2 protein kinase</fullName>
    </submittedName>
</protein>
<feature type="active site" description="Glycyl thioester intermediate" evidence="2">
    <location>
        <position position="743"/>
    </location>
</feature>
<feature type="region of interest" description="Disordered" evidence="3">
    <location>
        <begin position="843"/>
        <end position="863"/>
    </location>
</feature>
<dbReference type="STRING" id="461836.A0A0L0D8I7"/>
<accession>A0A0L0D8I7</accession>
<keyword evidence="6" id="KW-1185">Reference proteome</keyword>
<proteinExistence type="predicted"/>
<gene>
    <name evidence="5" type="ORF">AMSG_02619</name>
</gene>
<feature type="compositionally biased region" description="Low complexity" evidence="3">
    <location>
        <begin position="1"/>
        <end position="14"/>
    </location>
</feature>
<dbReference type="SMART" id="SM00119">
    <property type="entry name" value="HECTc"/>
    <property type="match status" value="1"/>
</dbReference>
<feature type="region of interest" description="Disordered" evidence="3">
    <location>
        <begin position="1"/>
        <end position="42"/>
    </location>
</feature>
<evidence type="ECO:0000256" key="2">
    <source>
        <dbReference type="PROSITE-ProRule" id="PRU00104"/>
    </source>
</evidence>
<evidence type="ECO:0000259" key="4">
    <source>
        <dbReference type="PROSITE" id="PS50237"/>
    </source>
</evidence>
<feature type="compositionally biased region" description="Gly residues" evidence="3">
    <location>
        <begin position="28"/>
        <end position="42"/>
    </location>
</feature>
<sequence>MPTPTAAGSAAAAFGSGGALSGRRSGSGMYGGGGSSSARGSGGCRVCRTGMPAYRCSLCRGMVLCEMCFSSGAHPPSHPVVAFQPGSSEPSPSSMMRGGMRSAFGSSSSPYSSGPGPYSAYFGGGGPSGGNGGGYYGMGSSVSSSHGRAVSSIPRSELGFSVAPDSDAALALGRYLVVSAPPYASPFADMMSRKEAEVLAQAAPGLLPETVLDHALLLEMGGSLASAHPKHPFARVGSADNWSVAALEVREQMRDVLWSAFRIGSGAPGAADPVAWSLRADEELVELASAQARRWGVPTAALDAAALELSAEETAQLPALSGISSEVLRARFVLVRLFNQVGAAVIPSRRGSRDEPAEWNVLAACVSEVDAPQVVDYLRGVIFAEIKLALLVRTMGAAAPATYLRVNVNRAKARVVARDGLNSIFGQLFSQLRHLDYSALRGGKNDNMFQIGFLGEGSMDGGGPYREALMLACADLMSDVTPLFELSPNGVNGVGINRDRYVVNSGATSDLQLAMFEFAGALLGMGLRTNVNMPVALAPTVWKRMLGARVDVADLEAQDRMLVNSLREMVAMKRDVFEEWLDERFVAVLASGEEVELVPGGREEQVTYERRVEFARLQVEAHLATGASQIRALRRGLGAVVPLSSLSLCTGADLEYLVCGAPDVNLETLKRHTVFNGQCRESTTVEYLWEVLSEFSPAERQLFLRFVWGRNRLPLRDTDWNQQFMITVETSKAPDGFPRANTCNFSIYLPQYSCKEVLEQRLRFAIVNCQAIDTDYNTTATQASLWVDYADDDNPADDTATAAALAAPPAVAHARAAPATSALSSPHSAIRLSPAVTSALSASFSSTAGSSPPRFASGSPEEATAEAAAALAAANEVMDLVDESDSRGSSVMGLSAFSDISDDVESQFALPSSSSSDSSVEFTDPGELDASSVASGVASGSHSDSAGSASSASSSSVVVLSGSTTDFLASVNETDSVEEQVAKFAQALLKRSSS</sequence>
<feature type="region of interest" description="Disordered" evidence="3">
    <location>
        <begin position="908"/>
        <end position="952"/>
    </location>
</feature>
<organism evidence="5 6">
    <name type="scientific">Thecamonas trahens ATCC 50062</name>
    <dbReference type="NCBI Taxonomy" id="461836"/>
    <lineage>
        <taxon>Eukaryota</taxon>
        <taxon>Apusozoa</taxon>
        <taxon>Apusomonadida</taxon>
        <taxon>Apusomonadidae</taxon>
        <taxon>Thecamonas</taxon>
    </lineage>
</organism>
<dbReference type="EMBL" id="GL349447">
    <property type="protein sequence ID" value="KNC47593.1"/>
    <property type="molecule type" value="Genomic_DNA"/>
</dbReference>
<reference evidence="5 6" key="1">
    <citation type="submission" date="2010-05" db="EMBL/GenBank/DDBJ databases">
        <title>The Genome Sequence of Thecamonas trahens ATCC 50062.</title>
        <authorList>
            <consortium name="The Broad Institute Genome Sequencing Platform"/>
            <person name="Russ C."/>
            <person name="Cuomo C."/>
            <person name="Shea T."/>
            <person name="Young S.K."/>
            <person name="Zeng Q."/>
            <person name="Koehrsen M."/>
            <person name="Haas B."/>
            <person name="Borodovsky M."/>
            <person name="Guigo R."/>
            <person name="Alvarado L."/>
            <person name="Berlin A."/>
            <person name="Bochicchio J."/>
            <person name="Borenstein D."/>
            <person name="Chapman S."/>
            <person name="Chen Z."/>
            <person name="Freedman E."/>
            <person name="Gellesch M."/>
            <person name="Goldberg J."/>
            <person name="Griggs A."/>
            <person name="Gujja S."/>
            <person name="Heilman E."/>
            <person name="Heiman D."/>
            <person name="Hepburn T."/>
            <person name="Howarth C."/>
            <person name="Jen D."/>
            <person name="Larson L."/>
            <person name="Mehta T."/>
            <person name="Park D."/>
            <person name="Pearson M."/>
            <person name="Roberts A."/>
            <person name="Saif S."/>
            <person name="Shenoy N."/>
            <person name="Sisk P."/>
            <person name="Stolte C."/>
            <person name="Sykes S."/>
            <person name="Thomson T."/>
            <person name="Walk T."/>
            <person name="White J."/>
            <person name="Yandava C."/>
            <person name="Burger G."/>
            <person name="Gray M.W."/>
            <person name="Holland P.W.H."/>
            <person name="King N."/>
            <person name="Lang F.B.F."/>
            <person name="Roger A.J."/>
            <person name="Ruiz-Trillo I."/>
            <person name="Lander E."/>
            <person name="Nusbaum C."/>
        </authorList>
    </citation>
    <scope>NUCLEOTIDE SEQUENCE [LARGE SCALE GENOMIC DNA]</scope>
    <source>
        <strain evidence="5 6">ATCC 50062</strain>
    </source>
</reference>
<dbReference type="PROSITE" id="PS50237">
    <property type="entry name" value="HECT"/>
    <property type="match status" value="1"/>
</dbReference>
<evidence type="ECO:0000256" key="3">
    <source>
        <dbReference type="SAM" id="MobiDB-lite"/>
    </source>
</evidence>
<dbReference type="eggNOG" id="KOG1426">
    <property type="taxonomic scope" value="Eukaryota"/>
</dbReference>
<dbReference type="SUPFAM" id="SSF57850">
    <property type="entry name" value="RING/U-box"/>
    <property type="match status" value="1"/>
</dbReference>
<dbReference type="Gene3D" id="3.30.2410.10">
    <property type="entry name" value="Hect, E3 ligase catalytic domain"/>
    <property type="match status" value="1"/>
</dbReference>
<dbReference type="GeneID" id="25562283"/>
<dbReference type="PANTHER" id="PTHR46654">
    <property type="entry name" value="E3 UBIQUITIN-PROTEIN LIGASE HECTD3"/>
    <property type="match status" value="1"/>
</dbReference>
<dbReference type="InterPro" id="IPR035983">
    <property type="entry name" value="Hect_E3_ubiquitin_ligase"/>
</dbReference>
<dbReference type="AlphaFoldDB" id="A0A0L0D8I7"/>
<dbReference type="GO" id="GO:0004842">
    <property type="term" value="F:ubiquitin-protein transferase activity"/>
    <property type="evidence" value="ECO:0007669"/>
    <property type="project" value="InterPro"/>
</dbReference>
<feature type="domain" description="HECT" evidence="4">
    <location>
        <begin position="436"/>
        <end position="779"/>
    </location>
</feature>
<name>A0A0L0D8I7_THETB</name>
<evidence type="ECO:0000313" key="5">
    <source>
        <dbReference type="EMBL" id="KNC47593.1"/>
    </source>
</evidence>
<dbReference type="Proteomes" id="UP000054408">
    <property type="component" value="Unassembled WGS sequence"/>
</dbReference>
<keyword evidence="1 2" id="KW-0833">Ubl conjugation pathway</keyword>
<evidence type="ECO:0000313" key="6">
    <source>
        <dbReference type="Proteomes" id="UP000054408"/>
    </source>
</evidence>
<dbReference type="SUPFAM" id="SSF56204">
    <property type="entry name" value="Hect, E3 ligase catalytic domain"/>
    <property type="match status" value="1"/>
</dbReference>
<keyword evidence="5" id="KW-0808">Transferase</keyword>
<dbReference type="OrthoDB" id="239701at2759"/>
<dbReference type="Pfam" id="PF00632">
    <property type="entry name" value="HECT"/>
    <property type="match status" value="1"/>
</dbReference>
<dbReference type="InterPro" id="IPR042469">
    <property type="entry name" value="HECTD3"/>
</dbReference>